<name>A0A6N1NVG8_9VIRU</name>
<proteinExistence type="predicted"/>
<dbReference type="RefSeq" id="YP_010780279.1">
    <property type="nucleotide sequence ID" value="NC_075038.1"/>
</dbReference>
<reference evidence="1" key="2">
    <citation type="journal article" date="2018" name="Nat. Commun.">
        <title>Tailed giant Tupanvirus possesses the most complete translational apparatus of the known virosphere.</title>
        <authorList>
            <person name="Abrahao J."/>
            <person name="Silva L."/>
            <person name="Silva L.S."/>
            <person name="Khalil J.Y.B."/>
            <person name="Rodrigues R."/>
            <person name="Arantes T."/>
            <person name="Assis F."/>
            <person name="Boratto P."/>
            <person name="Andrade M."/>
            <person name="Kroon E.G."/>
            <person name="Ribeiro B."/>
            <person name="Bergier I."/>
            <person name="Seligmann H."/>
            <person name="Ghigo E."/>
            <person name="Colson P."/>
            <person name="Levasseur A."/>
            <person name="Kroemer G."/>
            <person name="Raoult D."/>
            <person name="La Scola B."/>
        </authorList>
    </citation>
    <scope>NUCLEOTIDE SEQUENCE [LARGE SCALE GENOMIC DNA]</scope>
    <source>
        <strain evidence="1">Deep ocean</strain>
    </source>
</reference>
<protein>
    <submittedName>
        <fullName evidence="1">Putative ORFan</fullName>
    </submittedName>
</protein>
<reference evidence="1" key="1">
    <citation type="submission" date="2017-06" db="EMBL/GenBank/DDBJ databases">
        <authorList>
            <person name="Assis F.L."/>
            <person name="Abrahao J.S."/>
            <person name="Silva L."/>
            <person name="Khalil J.B."/>
            <person name="Rodrigues R."/>
            <person name="Silva L.S."/>
            <person name="Boratto P."/>
            <person name="Andrade M."/>
            <person name="Kroon E.G."/>
            <person name="Ribeiro B."/>
            <person name="Bergier I."/>
            <person name="Seligmann H."/>
            <person name="Ghigo E."/>
            <person name="Colson P."/>
            <person name="Levasseur A."/>
            <person name="Raoult D."/>
            <person name="Scola B.L."/>
        </authorList>
    </citation>
    <scope>NUCLEOTIDE SEQUENCE</scope>
    <source>
        <strain evidence="1">Deep ocean</strain>
    </source>
</reference>
<dbReference type="GeneID" id="80516970"/>
<accession>A0A6N1NVG8</accession>
<evidence type="ECO:0000313" key="1">
    <source>
        <dbReference type="EMBL" id="QKU33671.1"/>
    </source>
</evidence>
<dbReference type="EMBL" id="MF405918">
    <property type="protein sequence ID" value="QKU33671.1"/>
    <property type="molecule type" value="Genomic_DNA"/>
</dbReference>
<organism evidence="1">
    <name type="scientific">Tupanvirus deep ocean</name>
    <dbReference type="NCBI Taxonomy" id="2126984"/>
    <lineage>
        <taxon>Viruses</taxon>
        <taxon>Varidnaviria</taxon>
        <taxon>Bamfordvirae</taxon>
        <taxon>Nucleocytoviricota</taxon>
        <taxon>Megaviricetes</taxon>
        <taxon>Imitervirales</taxon>
        <taxon>Mimiviridae</taxon>
        <taxon>Megamimivirinae</taxon>
        <taxon>Tupanvirus</taxon>
        <taxon>Tupanvirus altamarinense</taxon>
    </lineage>
</organism>
<sequence length="126" mass="14501">MTSLNTNYANSKNIDSNTAVDFSNEQEFIYPKTLLRKGNSNISPRDNTKKILAHRYHKQLFSNDNTINCQIVPSTMCIKNNDEETLRINLLSPIFDESFDNKKISKITLKKNSHGSVDLFINFEKN</sequence>
<dbReference type="KEGG" id="vg:80516970"/>